<name>A0ACB9MN11_BAUVA</name>
<protein>
    <submittedName>
        <fullName evidence="1">Uncharacterized protein</fullName>
    </submittedName>
</protein>
<accession>A0ACB9MN11</accession>
<comment type="caution">
    <text evidence="1">The sequence shown here is derived from an EMBL/GenBank/DDBJ whole genome shotgun (WGS) entry which is preliminary data.</text>
</comment>
<evidence type="ECO:0000313" key="2">
    <source>
        <dbReference type="Proteomes" id="UP000828941"/>
    </source>
</evidence>
<sequence>MVNNVFCYSNYSLITFIAPIQIVSTVILYSAGASHSRKDEPDPEKRGTATLVHRRMFQAFTICNTIAMYSSILSSFVFLCAQLGDLHLAVNAYKLALTLVGVALATMSVAFMAAVDLVVGNLRWLGYIVMIIATFFLITFFLLYTLYTYPYRASLPISGGHTAAWLEDGQYNSEYYSDGES</sequence>
<dbReference type="EMBL" id="CM039434">
    <property type="protein sequence ID" value="KAI4324256.1"/>
    <property type="molecule type" value="Genomic_DNA"/>
</dbReference>
<proteinExistence type="predicted"/>
<reference evidence="1 2" key="1">
    <citation type="journal article" date="2022" name="DNA Res.">
        <title>Chromosomal-level genome assembly of the orchid tree Bauhinia variegata (Leguminosae; Cercidoideae) supports the allotetraploid origin hypothesis of Bauhinia.</title>
        <authorList>
            <person name="Zhong Y."/>
            <person name="Chen Y."/>
            <person name="Zheng D."/>
            <person name="Pang J."/>
            <person name="Liu Y."/>
            <person name="Luo S."/>
            <person name="Meng S."/>
            <person name="Qian L."/>
            <person name="Wei D."/>
            <person name="Dai S."/>
            <person name="Zhou R."/>
        </authorList>
    </citation>
    <scope>NUCLEOTIDE SEQUENCE [LARGE SCALE GENOMIC DNA]</scope>
    <source>
        <strain evidence="1">BV-YZ2020</strain>
    </source>
</reference>
<evidence type="ECO:0000313" key="1">
    <source>
        <dbReference type="EMBL" id="KAI4324256.1"/>
    </source>
</evidence>
<keyword evidence="2" id="KW-1185">Reference proteome</keyword>
<dbReference type="Proteomes" id="UP000828941">
    <property type="component" value="Chromosome 9"/>
</dbReference>
<organism evidence="1 2">
    <name type="scientific">Bauhinia variegata</name>
    <name type="common">Purple orchid tree</name>
    <name type="synonym">Phanera variegata</name>
    <dbReference type="NCBI Taxonomy" id="167791"/>
    <lineage>
        <taxon>Eukaryota</taxon>
        <taxon>Viridiplantae</taxon>
        <taxon>Streptophyta</taxon>
        <taxon>Embryophyta</taxon>
        <taxon>Tracheophyta</taxon>
        <taxon>Spermatophyta</taxon>
        <taxon>Magnoliopsida</taxon>
        <taxon>eudicotyledons</taxon>
        <taxon>Gunneridae</taxon>
        <taxon>Pentapetalae</taxon>
        <taxon>rosids</taxon>
        <taxon>fabids</taxon>
        <taxon>Fabales</taxon>
        <taxon>Fabaceae</taxon>
        <taxon>Cercidoideae</taxon>
        <taxon>Cercideae</taxon>
        <taxon>Bauhiniinae</taxon>
        <taxon>Bauhinia</taxon>
    </lineage>
</organism>
<gene>
    <name evidence="1" type="ORF">L6164_023809</name>
</gene>